<dbReference type="Proteomes" id="UP000236333">
    <property type="component" value="Unassembled WGS sequence"/>
</dbReference>
<accession>A0A2J7ZS79</accession>
<dbReference type="EMBL" id="PGGS01000543">
    <property type="protein sequence ID" value="PNH03129.1"/>
    <property type="molecule type" value="Genomic_DNA"/>
</dbReference>
<protein>
    <submittedName>
        <fullName evidence="1">Uncharacterized protein</fullName>
    </submittedName>
</protein>
<name>A0A2J7ZS79_9CHLO</name>
<evidence type="ECO:0000313" key="2">
    <source>
        <dbReference type="Proteomes" id="UP000236333"/>
    </source>
</evidence>
<proteinExistence type="predicted"/>
<sequence length="82" mass="8701">RGCLPGRIRVPDPPRGTDGLVAQVVHRGACCGAGLQRHGGGSGHAARVGLVRHRQVAAHVGVQHDQPGGVRHLHQRRLHLRA</sequence>
<keyword evidence="2" id="KW-1185">Reference proteome</keyword>
<reference evidence="1 2" key="1">
    <citation type="journal article" date="2017" name="Mol. Biol. Evol.">
        <title>The 4-celled Tetrabaena socialis nuclear genome reveals the essential components for genetic control of cell number at the origin of multicellularity in the volvocine lineage.</title>
        <authorList>
            <person name="Featherston J."/>
            <person name="Arakaki Y."/>
            <person name="Hanschen E.R."/>
            <person name="Ferris P.J."/>
            <person name="Michod R.E."/>
            <person name="Olson B.J.S.C."/>
            <person name="Nozaki H."/>
            <person name="Durand P.M."/>
        </authorList>
    </citation>
    <scope>NUCLEOTIDE SEQUENCE [LARGE SCALE GENOMIC DNA]</scope>
    <source>
        <strain evidence="1 2">NIES-571</strain>
    </source>
</reference>
<feature type="non-terminal residue" evidence="1">
    <location>
        <position position="1"/>
    </location>
</feature>
<evidence type="ECO:0000313" key="1">
    <source>
        <dbReference type="EMBL" id="PNH03129.1"/>
    </source>
</evidence>
<organism evidence="1 2">
    <name type="scientific">Tetrabaena socialis</name>
    <dbReference type="NCBI Taxonomy" id="47790"/>
    <lineage>
        <taxon>Eukaryota</taxon>
        <taxon>Viridiplantae</taxon>
        <taxon>Chlorophyta</taxon>
        <taxon>core chlorophytes</taxon>
        <taxon>Chlorophyceae</taxon>
        <taxon>CS clade</taxon>
        <taxon>Chlamydomonadales</taxon>
        <taxon>Tetrabaenaceae</taxon>
        <taxon>Tetrabaena</taxon>
    </lineage>
</organism>
<comment type="caution">
    <text evidence="1">The sequence shown here is derived from an EMBL/GenBank/DDBJ whole genome shotgun (WGS) entry which is preliminary data.</text>
</comment>
<gene>
    <name evidence="1" type="ORF">TSOC_010839</name>
</gene>
<dbReference type="AlphaFoldDB" id="A0A2J7ZS79"/>
<feature type="non-terminal residue" evidence="1">
    <location>
        <position position="82"/>
    </location>
</feature>